<proteinExistence type="predicted"/>
<accession>A0ABS9GEL5</accession>
<dbReference type="RefSeq" id="WP_268934839.1">
    <property type="nucleotide sequence ID" value="NZ_WKCH01000083.1"/>
</dbReference>
<sequence length="222" mass="24994">MILRHLQCTWSTVSFASLMTFSASVFAYEDVQSKIQAGINDRWLLRVMALEIIPVELASEISTIGGNLETPRTRQIGIDLSYSVTENWVVEFQGGPFDREYRIKGSRIGDFKVGSISQIALSMSLQYHFYPNAQWSPYVGLGLNHTWTRDVKPAAGIPKFEVREITSGIMSTGLDYRLSRYWTLSTSLRYVISPKYEFQGQGFNSTVSMNTLVVGGGVGYRF</sequence>
<dbReference type="SUPFAM" id="SSF56925">
    <property type="entry name" value="OMPA-like"/>
    <property type="match status" value="1"/>
</dbReference>
<organism evidence="2 3">
    <name type="scientific">Pseudomonas simiae</name>
    <dbReference type="NCBI Taxonomy" id="321846"/>
    <lineage>
        <taxon>Bacteria</taxon>
        <taxon>Pseudomonadati</taxon>
        <taxon>Pseudomonadota</taxon>
        <taxon>Gammaproteobacteria</taxon>
        <taxon>Pseudomonadales</taxon>
        <taxon>Pseudomonadaceae</taxon>
        <taxon>Pseudomonas</taxon>
    </lineage>
</organism>
<dbReference type="EMBL" id="WKCM01000068">
    <property type="protein sequence ID" value="MCF5321795.1"/>
    <property type="molecule type" value="Genomic_DNA"/>
</dbReference>
<dbReference type="InterPro" id="IPR011250">
    <property type="entry name" value="OMP/PagP_B-barrel"/>
</dbReference>
<keyword evidence="1" id="KW-0732">Signal</keyword>
<comment type="caution">
    <text evidence="2">The sequence shown here is derived from an EMBL/GenBank/DDBJ whole genome shotgun (WGS) entry which is preliminary data.</text>
</comment>
<evidence type="ECO:0000313" key="2">
    <source>
        <dbReference type="EMBL" id="MCF5321795.1"/>
    </source>
</evidence>
<feature type="signal peptide" evidence="1">
    <location>
        <begin position="1"/>
        <end position="27"/>
    </location>
</feature>
<name>A0ABS9GEL5_9PSED</name>
<feature type="chain" id="PRO_5047292540" evidence="1">
    <location>
        <begin position="28"/>
        <end position="222"/>
    </location>
</feature>
<evidence type="ECO:0000313" key="3">
    <source>
        <dbReference type="Proteomes" id="UP000814078"/>
    </source>
</evidence>
<dbReference type="Pfam" id="PF03922">
    <property type="entry name" value="OmpW"/>
    <property type="match status" value="1"/>
</dbReference>
<protein>
    <submittedName>
        <fullName evidence="2">Outer membrane beta-barrel protein</fullName>
    </submittedName>
</protein>
<keyword evidence="3" id="KW-1185">Reference proteome</keyword>
<dbReference type="PANTHER" id="PTHR36920:SF1">
    <property type="entry name" value="OUTER MEMBRANE PROTEIN W"/>
    <property type="match status" value="1"/>
</dbReference>
<dbReference type="Proteomes" id="UP000814078">
    <property type="component" value="Unassembled WGS sequence"/>
</dbReference>
<dbReference type="Gene3D" id="2.40.160.20">
    <property type="match status" value="1"/>
</dbReference>
<dbReference type="PANTHER" id="PTHR36920">
    <property type="match status" value="1"/>
</dbReference>
<dbReference type="InterPro" id="IPR005618">
    <property type="entry name" value="OMPW"/>
</dbReference>
<reference evidence="2 3" key="1">
    <citation type="submission" date="2019-11" db="EMBL/GenBank/DDBJ databases">
        <title>Epiphytic Pseudomonas syringae from cherry orchards.</title>
        <authorList>
            <person name="Hulin M.T."/>
        </authorList>
    </citation>
    <scope>NUCLEOTIDE SEQUENCE [LARGE SCALE GENOMIC DNA]</scope>
    <source>
        <strain evidence="2 3">PA-5-11C</strain>
    </source>
</reference>
<gene>
    <name evidence="2" type="ORF">GIW13_26215</name>
</gene>
<evidence type="ECO:0000256" key="1">
    <source>
        <dbReference type="SAM" id="SignalP"/>
    </source>
</evidence>